<keyword evidence="3 4" id="KW-0012">Acyltransferase</keyword>
<proteinExistence type="inferred from homology"/>
<dbReference type="SUPFAM" id="SSF53901">
    <property type="entry name" value="Thiolase-like"/>
    <property type="match status" value="2"/>
</dbReference>
<dbReference type="Gene3D" id="3.40.47.10">
    <property type="match status" value="2"/>
</dbReference>
<dbReference type="PANTHER" id="PTHR18919">
    <property type="entry name" value="ACETYL-COA C-ACYLTRANSFERASE"/>
    <property type="match status" value="1"/>
</dbReference>
<dbReference type="InterPro" id="IPR020617">
    <property type="entry name" value="Thiolase_C"/>
</dbReference>
<evidence type="ECO:0000256" key="4">
    <source>
        <dbReference type="RuleBase" id="RU003557"/>
    </source>
</evidence>
<dbReference type="InterPro" id="IPR001763">
    <property type="entry name" value="Rhodanese-like_dom"/>
</dbReference>
<evidence type="ECO:0000256" key="3">
    <source>
        <dbReference type="ARBA" id="ARBA00023315"/>
    </source>
</evidence>
<dbReference type="EMBL" id="JBHUEJ010000015">
    <property type="protein sequence ID" value="MFD1710375.1"/>
    <property type="molecule type" value="Genomic_DNA"/>
</dbReference>
<keyword evidence="2 4" id="KW-0808">Transferase</keyword>
<dbReference type="Pfam" id="PF00108">
    <property type="entry name" value="Thiolase_N"/>
    <property type="match status" value="1"/>
</dbReference>
<name>A0ABW4KQU9_9BURK</name>
<evidence type="ECO:0000256" key="2">
    <source>
        <dbReference type="ARBA" id="ARBA00022679"/>
    </source>
</evidence>
<gene>
    <name evidence="6" type="ORF">ACFSF0_07140</name>
</gene>
<dbReference type="InterPro" id="IPR002155">
    <property type="entry name" value="Thiolase"/>
</dbReference>
<dbReference type="PROSITE" id="PS50206">
    <property type="entry name" value="RHODANESE_3"/>
    <property type="match status" value="1"/>
</dbReference>
<dbReference type="PIRSF" id="PIRSF000429">
    <property type="entry name" value="Ac-CoA_Ac_transf"/>
    <property type="match status" value="1"/>
</dbReference>
<sequence length="394" mass="41494">MSKEDIVIVSAARTPMGSFQGDFSGLAAHDLGGAAIKAAVERAGIDPELVTEVLFGNCLLAGQGQAPARQAAFKGGLPKSAGAVTLSKMCGSGMRAAMFAHDMLVAGTHDVLVAGGMESMTNAPYLLQKGRGGYRMGHDRIFDHMMLDGLEDAYEPGRSMGTFGEDCAAKYNFTRDHQDKFAMASVQRAQEAIKSGAFKDEITPVTLKDRKGERVVDTDEGPGKINIDKIPTLKPAFKKDGTVTAAASSSINDGAAALVLMRESTAKQMGLKPLARIASHATHAQEPEWFSTAPIGATQKALKKACWAVDDVDLWEINEAFAVVPMALMHDLKVPHDKVNVNGGACALGHPIGASGARILVTLLYALKQRGLKKGLATLCIGGGEATAMAVEML</sequence>
<comment type="caution">
    <text evidence="6">The sequence shown here is derived from an EMBL/GenBank/DDBJ whole genome shotgun (WGS) entry which is preliminary data.</text>
</comment>
<protein>
    <submittedName>
        <fullName evidence="6">Acetyl-CoA C-acyltransferase</fullName>
        <ecNumber evidence="6">2.3.1.16</ecNumber>
    </submittedName>
</protein>
<dbReference type="Pfam" id="PF02803">
    <property type="entry name" value="Thiolase_C"/>
    <property type="match status" value="1"/>
</dbReference>
<dbReference type="PROSITE" id="PS00099">
    <property type="entry name" value="THIOLASE_3"/>
    <property type="match status" value="1"/>
</dbReference>
<organism evidence="6 7">
    <name type="scientific">Ottowia flava</name>
    <dbReference type="NCBI Taxonomy" id="2675430"/>
    <lineage>
        <taxon>Bacteria</taxon>
        <taxon>Pseudomonadati</taxon>
        <taxon>Pseudomonadota</taxon>
        <taxon>Betaproteobacteria</taxon>
        <taxon>Burkholderiales</taxon>
        <taxon>Comamonadaceae</taxon>
        <taxon>Ottowia</taxon>
    </lineage>
</organism>
<dbReference type="Proteomes" id="UP001597304">
    <property type="component" value="Unassembled WGS sequence"/>
</dbReference>
<accession>A0ABW4KQU9</accession>
<evidence type="ECO:0000313" key="6">
    <source>
        <dbReference type="EMBL" id="MFD1710375.1"/>
    </source>
</evidence>
<evidence type="ECO:0000256" key="1">
    <source>
        <dbReference type="ARBA" id="ARBA00010982"/>
    </source>
</evidence>
<dbReference type="PANTHER" id="PTHR18919:SF138">
    <property type="entry name" value="ACETYL-COA C-ACETYLTRANSFERASE"/>
    <property type="match status" value="1"/>
</dbReference>
<dbReference type="InterPro" id="IPR020616">
    <property type="entry name" value="Thiolase_N"/>
</dbReference>
<dbReference type="EC" id="2.3.1.16" evidence="6"/>
<reference evidence="7" key="1">
    <citation type="journal article" date="2019" name="Int. J. Syst. Evol. Microbiol.">
        <title>The Global Catalogue of Microorganisms (GCM) 10K type strain sequencing project: providing services to taxonomists for standard genome sequencing and annotation.</title>
        <authorList>
            <consortium name="The Broad Institute Genomics Platform"/>
            <consortium name="The Broad Institute Genome Sequencing Center for Infectious Disease"/>
            <person name="Wu L."/>
            <person name="Ma J."/>
        </authorList>
    </citation>
    <scope>NUCLEOTIDE SEQUENCE [LARGE SCALE GENOMIC DNA]</scope>
    <source>
        <strain evidence="7">LMG 29247</strain>
    </source>
</reference>
<dbReference type="RefSeq" id="WP_147912117.1">
    <property type="nucleotide sequence ID" value="NZ_JBHUEJ010000015.1"/>
</dbReference>
<dbReference type="InterPro" id="IPR020610">
    <property type="entry name" value="Thiolase_AS"/>
</dbReference>
<dbReference type="InterPro" id="IPR016039">
    <property type="entry name" value="Thiolase-like"/>
</dbReference>
<keyword evidence="7" id="KW-1185">Reference proteome</keyword>
<dbReference type="CDD" id="cd00751">
    <property type="entry name" value="thiolase"/>
    <property type="match status" value="1"/>
</dbReference>
<feature type="domain" description="Rhodanese" evidence="5">
    <location>
        <begin position="90"/>
        <end position="129"/>
    </location>
</feature>
<evidence type="ECO:0000313" key="7">
    <source>
        <dbReference type="Proteomes" id="UP001597304"/>
    </source>
</evidence>
<evidence type="ECO:0000259" key="5">
    <source>
        <dbReference type="PROSITE" id="PS50206"/>
    </source>
</evidence>
<dbReference type="NCBIfam" id="TIGR01930">
    <property type="entry name" value="AcCoA-C-Actrans"/>
    <property type="match status" value="1"/>
</dbReference>
<dbReference type="GO" id="GO:0003988">
    <property type="term" value="F:acetyl-CoA C-acyltransferase activity"/>
    <property type="evidence" value="ECO:0007669"/>
    <property type="project" value="UniProtKB-EC"/>
</dbReference>
<comment type="similarity">
    <text evidence="1 4">Belongs to the thiolase-like superfamily. Thiolase family.</text>
</comment>